<proteinExistence type="predicted"/>
<accession>A0A0G0EYA0</accession>
<evidence type="ECO:0000313" key="1">
    <source>
        <dbReference type="EMBL" id="KKQ10507.1"/>
    </source>
</evidence>
<dbReference type="Proteomes" id="UP000034492">
    <property type="component" value="Unassembled WGS sequence"/>
</dbReference>
<name>A0A0G0EYA0_9BACT</name>
<organism evidence="1 2">
    <name type="scientific">Candidatus Daviesbacteria bacterium GW2011_GWB1_36_5</name>
    <dbReference type="NCBI Taxonomy" id="1618426"/>
    <lineage>
        <taxon>Bacteria</taxon>
        <taxon>Candidatus Daviesiibacteriota</taxon>
    </lineage>
</organism>
<dbReference type="InterPro" id="IPR036874">
    <property type="entry name" value="Carbonic_anhydrase_sf"/>
</dbReference>
<dbReference type="SUPFAM" id="SSF53056">
    <property type="entry name" value="beta-carbonic anhydrase, cab"/>
    <property type="match status" value="1"/>
</dbReference>
<evidence type="ECO:0008006" key="3">
    <source>
        <dbReference type="Google" id="ProtNLM"/>
    </source>
</evidence>
<comment type="caution">
    <text evidence="1">The sequence shown here is derived from an EMBL/GenBank/DDBJ whole genome shotgun (WGS) entry which is preliminary data.</text>
</comment>
<evidence type="ECO:0000313" key="2">
    <source>
        <dbReference type="Proteomes" id="UP000034492"/>
    </source>
</evidence>
<reference evidence="1 2" key="1">
    <citation type="journal article" date="2015" name="Nature">
        <title>rRNA introns, odd ribosomes, and small enigmatic genomes across a large radiation of phyla.</title>
        <authorList>
            <person name="Brown C.T."/>
            <person name="Hug L.A."/>
            <person name="Thomas B.C."/>
            <person name="Sharon I."/>
            <person name="Castelle C.J."/>
            <person name="Singh A."/>
            <person name="Wilkins M.J."/>
            <person name="Williams K.H."/>
            <person name="Banfield J.F."/>
        </authorList>
    </citation>
    <scope>NUCLEOTIDE SEQUENCE [LARGE SCALE GENOMIC DNA]</scope>
</reference>
<protein>
    <recommendedName>
        <fullName evidence="3">Carbonic anhydrase</fullName>
    </recommendedName>
</protein>
<dbReference type="AlphaFoldDB" id="A0A0G0EYA0"/>
<gene>
    <name evidence="1" type="ORF">US19_C0003G0002</name>
</gene>
<dbReference type="GO" id="GO:0004089">
    <property type="term" value="F:carbonate dehydratase activity"/>
    <property type="evidence" value="ECO:0007669"/>
    <property type="project" value="InterPro"/>
</dbReference>
<dbReference type="EMBL" id="LBSA01000003">
    <property type="protein sequence ID" value="KKQ10507.1"/>
    <property type="molecule type" value="Genomic_DNA"/>
</dbReference>
<dbReference type="GO" id="GO:0008270">
    <property type="term" value="F:zinc ion binding"/>
    <property type="evidence" value="ECO:0007669"/>
    <property type="project" value="InterPro"/>
</dbReference>
<sequence>MKELLNPQQLLNDHYSAEAEQNIERILELRAKGELEVIWSCSDARLILPDDVYQVKTISGTGPRSPWAKLLNYDRTLGVIVMDHFDCGGIQARSQLPEKIADEDTALGFVRDHVWANDPIIQSILTGSWTASRTKRTVVSVVQNHLDGSVYPQGVFNNGSQTEHKTIPTYKLMPEEYLPEGLYGDEIPQLDESFIPSSAAHILNKIAKKVEFIRTKYPEVMDLQPVQDPEVIAITTNLKPLSARFPKHFSKPNTVFQVSLARQSFDNEGELSTDDVREAFRQIHYPISYSLEHSSLAEEAPFKSTRVLYIETGDMKVSLGLAKQAQRRLWVQEWLELPDRTIIAAEAIKGKIREIEQVV</sequence>